<dbReference type="AlphaFoldDB" id="A0A402A8Z1"/>
<feature type="domain" description="Carbamoyltransferase" evidence="2">
    <location>
        <begin position="220"/>
        <end position="306"/>
    </location>
</feature>
<evidence type="ECO:0000259" key="3">
    <source>
        <dbReference type="Pfam" id="PF16861"/>
    </source>
</evidence>
<dbReference type="GO" id="GO:0003824">
    <property type="term" value="F:catalytic activity"/>
    <property type="evidence" value="ECO:0007669"/>
    <property type="project" value="InterPro"/>
</dbReference>
<dbReference type="PANTHER" id="PTHR34847:SF1">
    <property type="entry name" value="NODULATION PROTEIN U"/>
    <property type="match status" value="1"/>
</dbReference>
<accession>A0A402A8Z1</accession>
<dbReference type="OrthoDB" id="9780777at2"/>
<dbReference type="InterPro" id="IPR051338">
    <property type="entry name" value="NodU/CmcH_Carbamoyltrnsfr"/>
</dbReference>
<reference evidence="5" key="1">
    <citation type="submission" date="2018-12" db="EMBL/GenBank/DDBJ databases">
        <title>Tengunoibacter tsumagoiensis gen. nov., sp. nov., Dictyobacter kobayashii sp. nov., D. alpinus sp. nov., and D. joshuensis sp. nov. and description of Dictyobacteraceae fam. nov. within the order Ktedonobacterales isolated from Tengu-no-mugimeshi.</title>
        <authorList>
            <person name="Wang C.M."/>
            <person name="Zheng Y."/>
            <person name="Sakai Y."/>
            <person name="Toyoda A."/>
            <person name="Minakuchi Y."/>
            <person name="Abe K."/>
            <person name="Yokota A."/>
            <person name="Yabe S."/>
        </authorList>
    </citation>
    <scope>NUCLEOTIDE SEQUENCE [LARGE SCALE GENOMIC DNA]</scope>
    <source>
        <strain evidence="5">Uno3</strain>
    </source>
</reference>
<keyword evidence="5" id="KW-1185">Reference proteome</keyword>
<comment type="caution">
    <text evidence="4">The sequence shown here is derived from an EMBL/GenBank/DDBJ whole genome shotgun (WGS) entry which is preliminary data.</text>
</comment>
<dbReference type="PANTHER" id="PTHR34847">
    <property type="entry name" value="NODULATION PROTEIN U"/>
    <property type="match status" value="1"/>
</dbReference>
<dbReference type="EMBL" id="BIFR01000002">
    <property type="protein sequence ID" value="GCE15613.1"/>
    <property type="molecule type" value="Genomic_DNA"/>
</dbReference>
<dbReference type="Gene3D" id="3.90.870.20">
    <property type="entry name" value="Carbamoyltransferase, C-terminal domain"/>
    <property type="match status" value="1"/>
</dbReference>
<dbReference type="Pfam" id="PF02543">
    <property type="entry name" value="Carbam_trans_N"/>
    <property type="match status" value="1"/>
</dbReference>
<gene>
    <name evidence="4" type="primary">nodU</name>
    <name evidence="4" type="ORF">KTT_54720</name>
</gene>
<dbReference type="Gene3D" id="3.30.420.40">
    <property type="match status" value="1"/>
</dbReference>
<dbReference type="InterPro" id="IPR031730">
    <property type="entry name" value="Carbam_trans_C"/>
</dbReference>
<feature type="domain" description="Carbamoyltransferase C-terminal" evidence="3">
    <location>
        <begin position="351"/>
        <end position="515"/>
    </location>
</feature>
<dbReference type="Pfam" id="PF16861">
    <property type="entry name" value="Carbam_trans_C"/>
    <property type="match status" value="1"/>
</dbReference>
<dbReference type="RefSeq" id="WP_126583045.1">
    <property type="nucleotide sequence ID" value="NZ_BIFR01000002.1"/>
</dbReference>
<organism evidence="4 5">
    <name type="scientific">Tengunoibacter tsumagoiensis</name>
    <dbReference type="NCBI Taxonomy" id="2014871"/>
    <lineage>
        <taxon>Bacteria</taxon>
        <taxon>Bacillati</taxon>
        <taxon>Chloroflexota</taxon>
        <taxon>Ktedonobacteria</taxon>
        <taxon>Ktedonobacterales</taxon>
        <taxon>Dictyobacteraceae</taxon>
        <taxon>Tengunoibacter</taxon>
    </lineage>
</organism>
<evidence type="ECO:0000313" key="4">
    <source>
        <dbReference type="EMBL" id="GCE15613.1"/>
    </source>
</evidence>
<dbReference type="Proteomes" id="UP000287352">
    <property type="component" value="Unassembled WGS sequence"/>
</dbReference>
<dbReference type="InterPro" id="IPR038152">
    <property type="entry name" value="Carbam_trans_C_sf"/>
</dbReference>
<sequence length="543" mass="60459">MKILSFKPGHDGSVAFVEDGKLLFSLEAEKDSFSRYSLITPQVIVQALDLAPSLPDVVAIGGWHKQFSNIYSGIGAGYFGLQPGEVQDGRFFGKPVKVFSSSHERSHLFMSTAMAPIAPLKECIVLVWEGFMGAFYHWQDYGARISRIDVLTQPGFRYSALFALGDPTFSEKGEDTRLEDAGKLMALAGFYDGRDIPKGDQLVIESLLTSKTVFPFDKRVYKETQLYNCGVNTPRMHAAAYYITNRLFEIFFEVAKNRLPQNLPLVISGGCGLNCEWNQRWRASGLFSDVFVPPCTNDTGSAIGTAADAMTHFGEPCRLEWSVYAGAPFLRDIEPDPQVWAKKPLDLTGVAQRLAQDSVFAWVQGGYEMGPRALGHRSLLASPLTSNSKDLLNTIKKRESYRPIAPCSLYEDLEKWFEPAIDDPYMLYFSKVKTPALPAITHVDGTARVQSVKTENEPVLHSLLEAFKAVTGYGVLCNTSLNFKGTGFINRTSELVAYCEEEGITEFVIDDLWYSRSDASKVSNPIHFEQRAEPMRLWGSMGI</sequence>
<proteinExistence type="inferred from homology"/>
<name>A0A402A8Z1_9CHLR</name>
<protein>
    <submittedName>
        <fullName evidence="4">Nodulation protein U</fullName>
    </submittedName>
</protein>
<evidence type="ECO:0000313" key="5">
    <source>
        <dbReference type="Proteomes" id="UP000287352"/>
    </source>
</evidence>
<comment type="similarity">
    <text evidence="1">Belongs to the NodU/CmcH family.</text>
</comment>
<evidence type="ECO:0000259" key="2">
    <source>
        <dbReference type="Pfam" id="PF02543"/>
    </source>
</evidence>
<evidence type="ECO:0000256" key="1">
    <source>
        <dbReference type="ARBA" id="ARBA00006129"/>
    </source>
</evidence>
<dbReference type="InterPro" id="IPR003696">
    <property type="entry name" value="Carbtransf_dom"/>
</dbReference>